<name>A0AAD4DG92_9FUNG</name>
<dbReference type="InterPro" id="IPR017441">
    <property type="entry name" value="Protein_kinase_ATP_BS"/>
</dbReference>
<dbReference type="EMBL" id="JAAAIL010000311">
    <property type="protein sequence ID" value="KAG0277030.1"/>
    <property type="molecule type" value="Genomic_DNA"/>
</dbReference>
<reference evidence="7" key="1">
    <citation type="journal article" date="2020" name="Fungal Divers.">
        <title>Resolving the Mortierellaceae phylogeny through synthesis of multi-gene phylogenetics and phylogenomics.</title>
        <authorList>
            <person name="Vandepol N."/>
            <person name="Liber J."/>
            <person name="Desiro A."/>
            <person name="Na H."/>
            <person name="Kennedy M."/>
            <person name="Barry K."/>
            <person name="Grigoriev I.V."/>
            <person name="Miller A.N."/>
            <person name="O'Donnell K."/>
            <person name="Stajich J.E."/>
            <person name="Bonito G."/>
        </authorList>
    </citation>
    <scope>NUCLEOTIDE SEQUENCE</scope>
    <source>
        <strain evidence="7">NRRL 28262</strain>
    </source>
</reference>
<keyword evidence="4" id="KW-0547">Nucleotide-binding</keyword>
<dbReference type="GO" id="GO:0004672">
    <property type="term" value="F:protein kinase activity"/>
    <property type="evidence" value="ECO:0007669"/>
    <property type="project" value="InterPro"/>
</dbReference>
<comment type="subcellular location">
    <subcellularLocation>
        <location evidence="1">Host cell</location>
    </subcellularLocation>
    <subcellularLocation>
        <location evidence="2">Secreted</location>
    </subcellularLocation>
</comment>
<dbReference type="PANTHER" id="PTHR37171">
    <property type="entry name" value="SERINE/THREONINE-PROTEIN KINASE YRZF-RELATED"/>
    <property type="match status" value="1"/>
</dbReference>
<proteinExistence type="predicted"/>
<dbReference type="PANTHER" id="PTHR37171:SF1">
    <property type="entry name" value="SERINE_THREONINE-PROTEIN KINASE YRZF-RELATED"/>
    <property type="match status" value="1"/>
</dbReference>
<evidence type="ECO:0000256" key="3">
    <source>
        <dbReference type="ARBA" id="ARBA00022525"/>
    </source>
</evidence>
<keyword evidence="8" id="KW-1185">Reference proteome</keyword>
<dbReference type="InterPro" id="IPR045379">
    <property type="entry name" value="Crinkler_N"/>
</dbReference>
<dbReference type="AlphaFoldDB" id="A0AAD4DG92"/>
<dbReference type="InterPro" id="IPR052396">
    <property type="entry name" value="Meiotic_Drive_Suppr_Kinase"/>
</dbReference>
<dbReference type="Pfam" id="PF00069">
    <property type="entry name" value="Pkinase"/>
    <property type="match status" value="1"/>
</dbReference>
<dbReference type="InterPro" id="IPR011009">
    <property type="entry name" value="Kinase-like_dom_sf"/>
</dbReference>
<organism evidence="7 8">
    <name type="scientific">Linnemannia exigua</name>
    <dbReference type="NCBI Taxonomy" id="604196"/>
    <lineage>
        <taxon>Eukaryota</taxon>
        <taxon>Fungi</taxon>
        <taxon>Fungi incertae sedis</taxon>
        <taxon>Mucoromycota</taxon>
        <taxon>Mortierellomycotina</taxon>
        <taxon>Mortierellomycetes</taxon>
        <taxon>Mortierellales</taxon>
        <taxon>Mortierellaceae</taxon>
        <taxon>Linnemannia</taxon>
    </lineage>
</organism>
<dbReference type="SMART" id="SM00220">
    <property type="entry name" value="S_TKc"/>
    <property type="match status" value="1"/>
</dbReference>
<dbReference type="GO" id="GO:0043657">
    <property type="term" value="C:host cell"/>
    <property type="evidence" value="ECO:0007669"/>
    <property type="project" value="UniProtKB-SubCell"/>
</dbReference>
<sequence>MTYTPLTLFCLVDNEVTAQAFSVEIDRTKTVDHLRDLIKAKQSPDFDDIVAKSLTLWCVSIPITEDDEIPKLLSNVIGKEKKKLGPATLLSKVFPEELPEETVHVIVQRPALGTALRPSMMSMSRTPTAITEWADFPTQAAALNHPTNRTLSSADYQFSTDLFASNEGLQTTTRIGTYSDIARVLGKPDRICYNRTSQELRILIEIKTTQALSCNNLVTKYTEDMDLIANDRAPTNPTWRQVHQIFGYLCNNSLRYGILTTYDDTWFMRRDVGKLWISPSIRHDNFGPTLLQCYKYFMELPDQDYTSPPPPPSPSQSPPPESPPGDGSNDGSYHERKKSSRKRDQQHPGIVTRSRNKIQQIFRQLPSGFTVSVGELNLREFEIQELLGQGRTGRVFQAKWQGDPVALKVCDLYKNPEFEDEILSELATYRALMILQGVYIPRLKAAGYDGGLFSLAMDIAGTPVEVDKLSYQERLTITKGLFLIHQHGIIHNDLRLENILVCYNNGFQVRFIDFARSRRTCDGLELRNEMVKLESLLRPDQHAIVQA</sequence>
<dbReference type="InterPro" id="IPR000719">
    <property type="entry name" value="Prot_kinase_dom"/>
</dbReference>
<dbReference type="InterPro" id="IPR008266">
    <property type="entry name" value="Tyr_kinase_AS"/>
</dbReference>
<keyword evidence="3" id="KW-0964">Secreted</keyword>
<gene>
    <name evidence="7" type="ORF">BGZ95_006653</name>
</gene>
<accession>A0AAD4DG92</accession>
<dbReference type="Pfam" id="PF20147">
    <property type="entry name" value="Crinkler"/>
    <property type="match status" value="1"/>
</dbReference>
<evidence type="ECO:0000256" key="1">
    <source>
        <dbReference type="ARBA" id="ARBA00004340"/>
    </source>
</evidence>
<dbReference type="Gene3D" id="1.10.510.10">
    <property type="entry name" value="Transferase(Phosphotransferase) domain 1"/>
    <property type="match status" value="1"/>
</dbReference>
<keyword evidence="4" id="KW-0067">ATP-binding</keyword>
<feature type="domain" description="Protein kinase" evidence="6">
    <location>
        <begin position="381"/>
        <end position="547"/>
    </location>
</feature>
<dbReference type="GO" id="GO:0005524">
    <property type="term" value="F:ATP binding"/>
    <property type="evidence" value="ECO:0007669"/>
    <property type="project" value="UniProtKB-UniRule"/>
</dbReference>
<dbReference type="GO" id="GO:0005576">
    <property type="term" value="C:extracellular region"/>
    <property type="evidence" value="ECO:0007669"/>
    <property type="project" value="UniProtKB-SubCell"/>
</dbReference>
<comment type="caution">
    <text evidence="7">The sequence shown here is derived from an EMBL/GenBank/DDBJ whole genome shotgun (WGS) entry which is preliminary data.</text>
</comment>
<dbReference type="PROSITE" id="PS50011">
    <property type="entry name" value="PROTEIN_KINASE_DOM"/>
    <property type="match status" value="1"/>
</dbReference>
<evidence type="ECO:0000256" key="4">
    <source>
        <dbReference type="PROSITE-ProRule" id="PRU10141"/>
    </source>
</evidence>
<feature type="binding site" evidence="4">
    <location>
        <position position="408"/>
    </location>
    <ligand>
        <name>ATP</name>
        <dbReference type="ChEBI" id="CHEBI:30616"/>
    </ligand>
</feature>
<protein>
    <recommendedName>
        <fullName evidence="6">Protein kinase domain-containing protein</fullName>
    </recommendedName>
</protein>
<evidence type="ECO:0000256" key="2">
    <source>
        <dbReference type="ARBA" id="ARBA00004613"/>
    </source>
</evidence>
<evidence type="ECO:0000313" key="7">
    <source>
        <dbReference type="EMBL" id="KAG0277030.1"/>
    </source>
</evidence>
<dbReference type="SUPFAM" id="SSF56112">
    <property type="entry name" value="Protein kinase-like (PK-like)"/>
    <property type="match status" value="1"/>
</dbReference>
<dbReference type="Gene3D" id="3.30.200.20">
    <property type="entry name" value="Phosphorylase Kinase, domain 1"/>
    <property type="match status" value="1"/>
</dbReference>
<evidence type="ECO:0000256" key="5">
    <source>
        <dbReference type="SAM" id="MobiDB-lite"/>
    </source>
</evidence>
<dbReference type="PROSITE" id="PS00107">
    <property type="entry name" value="PROTEIN_KINASE_ATP"/>
    <property type="match status" value="1"/>
</dbReference>
<feature type="region of interest" description="Disordered" evidence="5">
    <location>
        <begin position="302"/>
        <end position="353"/>
    </location>
</feature>
<dbReference type="PROSITE" id="PS00109">
    <property type="entry name" value="PROTEIN_KINASE_TYR"/>
    <property type="match status" value="1"/>
</dbReference>
<evidence type="ECO:0000259" key="6">
    <source>
        <dbReference type="PROSITE" id="PS50011"/>
    </source>
</evidence>
<evidence type="ECO:0000313" key="8">
    <source>
        <dbReference type="Proteomes" id="UP001194580"/>
    </source>
</evidence>
<dbReference type="Proteomes" id="UP001194580">
    <property type="component" value="Unassembled WGS sequence"/>
</dbReference>
<feature type="compositionally biased region" description="Pro residues" evidence="5">
    <location>
        <begin position="307"/>
        <end position="323"/>
    </location>
</feature>